<dbReference type="Pfam" id="PF14200">
    <property type="entry name" value="RicinB_lectin_2"/>
    <property type="match status" value="1"/>
</dbReference>
<accession>A0A4S2B718</accession>
<dbReference type="GO" id="GO:0004565">
    <property type="term" value="F:beta-galactosidase activity"/>
    <property type="evidence" value="ECO:0007669"/>
    <property type="project" value="UniProtKB-EC"/>
</dbReference>
<dbReference type="Proteomes" id="UP000310532">
    <property type="component" value="Unassembled WGS sequence"/>
</dbReference>
<feature type="domain" description="Ricin B lectin" evidence="6">
    <location>
        <begin position="26"/>
        <end position="100"/>
    </location>
</feature>
<dbReference type="InterPro" id="IPR050347">
    <property type="entry name" value="Bact_Beta-galactosidase"/>
</dbReference>
<evidence type="ECO:0000313" key="7">
    <source>
        <dbReference type="EMBL" id="TGY09713.1"/>
    </source>
</evidence>
<sequence>MDADPESSRYPGRHPHSQTCTSTYRAQVWQFVPVKDDVYLIVSPLSQQAIDNSGDKEKEQSVIQWSSDPSNGNQHWKVTQLPNGNYVFTCQANGYNMGFPDAGLVGEPIFQLKPDAGQERQQWVLVKSDVKIKVEPLKTHSDNEWENQHVFAINKEDGHAIFIPFANAAEMKADPAYRRPWERTRSSRYQLLNGNWKFHWVKQPEERPKEFYKPGYDVSAWAEIPVRIARPAPGLSPQPALRPCRTEREEHGKKPWKSHEERFPAHLVARCPRKATETVRY</sequence>
<name>A0A4S2B718_9BACE</name>
<evidence type="ECO:0000256" key="5">
    <source>
        <dbReference type="SAM" id="MobiDB-lite"/>
    </source>
</evidence>
<comment type="catalytic activity">
    <reaction evidence="1">
        <text>Hydrolysis of terminal non-reducing beta-D-galactose residues in beta-D-galactosides.</text>
        <dbReference type="EC" id="3.2.1.23"/>
    </reaction>
</comment>
<dbReference type="PANTHER" id="PTHR46323:SF2">
    <property type="entry name" value="BETA-GALACTOSIDASE"/>
    <property type="match status" value="1"/>
</dbReference>
<dbReference type="AlphaFoldDB" id="A0A4S2B718"/>
<dbReference type="Gene3D" id="2.80.10.50">
    <property type="match status" value="1"/>
</dbReference>
<evidence type="ECO:0000256" key="2">
    <source>
        <dbReference type="ARBA" id="ARBA00012756"/>
    </source>
</evidence>
<dbReference type="GO" id="GO:0009341">
    <property type="term" value="C:beta-galactosidase complex"/>
    <property type="evidence" value="ECO:0007669"/>
    <property type="project" value="TreeGrafter"/>
</dbReference>
<keyword evidence="3" id="KW-0378">Hydrolase</keyword>
<dbReference type="InterPro" id="IPR035992">
    <property type="entry name" value="Ricin_B-like_lectins"/>
</dbReference>
<dbReference type="CDD" id="cd00161">
    <property type="entry name" value="beta-trefoil_Ricin-like"/>
    <property type="match status" value="1"/>
</dbReference>
<dbReference type="GO" id="GO:0005990">
    <property type="term" value="P:lactose catabolic process"/>
    <property type="evidence" value="ECO:0007669"/>
    <property type="project" value="TreeGrafter"/>
</dbReference>
<protein>
    <recommendedName>
        <fullName evidence="2">beta-galactosidase</fullName>
        <ecNumber evidence="2">3.2.1.23</ecNumber>
    </recommendedName>
</protein>
<dbReference type="PROSITE" id="PS50231">
    <property type="entry name" value="RICIN_B_LECTIN"/>
    <property type="match status" value="1"/>
</dbReference>
<dbReference type="InterPro" id="IPR008979">
    <property type="entry name" value="Galactose-bd-like_sf"/>
</dbReference>
<comment type="caution">
    <text evidence="7">The sequence shown here is derived from an EMBL/GenBank/DDBJ whole genome shotgun (WGS) entry which is preliminary data.</text>
</comment>
<proteinExistence type="predicted"/>
<evidence type="ECO:0000259" key="6">
    <source>
        <dbReference type="Pfam" id="PF14200"/>
    </source>
</evidence>
<dbReference type="SUPFAM" id="SSF49785">
    <property type="entry name" value="Galactose-binding domain-like"/>
    <property type="match status" value="1"/>
</dbReference>
<feature type="compositionally biased region" description="Basic and acidic residues" evidence="5">
    <location>
        <begin position="244"/>
        <end position="259"/>
    </location>
</feature>
<dbReference type="EC" id="3.2.1.23" evidence="2"/>
<organism evidence="7 8">
    <name type="scientific">Bacteroides muris</name>
    <name type="common">ex Afrizal et al. 2022</name>
    <dbReference type="NCBI Taxonomy" id="2516960"/>
    <lineage>
        <taxon>Bacteria</taxon>
        <taxon>Pseudomonadati</taxon>
        <taxon>Bacteroidota</taxon>
        <taxon>Bacteroidia</taxon>
        <taxon>Bacteroidales</taxon>
        <taxon>Bacteroidaceae</taxon>
        <taxon>Bacteroides</taxon>
    </lineage>
</organism>
<evidence type="ECO:0000313" key="8">
    <source>
        <dbReference type="Proteomes" id="UP000310532"/>
    </source>
</evidence>
<evidence type="ECO:0000256" key="1">
    <source>
        <dbReference type="ARBA" id="ARBA00001412"/>
    </source>
</evidence>
<keyword evidence="8" id="KW-1185">Reference proteome</keyword>
<evidence type="ECO:0000256" key="4">
    <source>
        <dbReference type="ARBA" id="ARBA00023295"/>
    </source>
</evidence>
<dbReference type="Gene3D" id="2.60.120.260">
    <property type="entry name" value="Galactose-binding domain-like"/>
    <property type="match status" value="1"/>
</dbReference>
<gene>
    <name evidence="7" type="ORF">E5355_00655</name>
</gene>
<dbReference type="EMBL" id="SRYZ01000001">
    <property type="protein sequence ID" value="TGY09713.1"/>
    <property type="molecule type" value="Genomic_DNA"/>
</dbReference>
<reference evidence="7 8" key="1">
    <citation type="submission" date="2019-04" db="EMBL/GenBank/DDBJ databases">
        <title>Microbes associate with the intestines of laboratory mice.</title>
        <authorList>
            <person name="Navarre W."/>
            <person name="Wong E."/>
            <person name="Huang K."/>
            <person name="Tropini C."/>
            <person name="Ng K."/>
            <person name="Yu B."/>
        </authorList>
    </citation>
    <scope>NUCLEOTIDE SEQUENCE [LARGE SCALE GENOMIC DNA]</scope>
    <source>
        <strain evidence="7 8">NM69_E16B</strain>
    </source>
</reference>
<feature type="region of interest" description="Disordered" evidence="5">
    <location>
        <begin position="233"/>
        <end position="259"/>
    </location>
</feature>
<dbReference type="PANTHER" id="PTHR46323">
    <property type="entry name" value="BETA-GALACTOSIDASE"/>
    <property type="match status" value="1"/>
</dbReference>
<dbReference type="InterPro" id="IPR000772">
    <property type="entry name" value="Ricin_B_lectin"/>
</dbReference>
<dbReference type="SUPFAM" id="SSF50370">
    <property type="entry name" value="Ricin B-like lectins"/>
    <property type="match status" value="1"/>
</dbReference>
<evidence type="ECO:0000256" key="3">
    <source>
        <dbReference type="ARBA" id="ARBA00022801"/>
    </source>
</evidence>
<keyword evidence="4" id="KW-0326">Glycosidase</keyword>